<evidence type="ECO:0000313" key="3">
    <source>
        <dbReference type="Proteomes" id="UP000494106"/>
    </source>
</evidence>
<dbReference type="Proteomes" id="UP000494256">
    <property type="component" value="Unassembled WGS sequence"/>
</dbReference>
<protein>
    <submittedName>
        <fullName evidence="2">Uncharacterized protein</fullName>
    </submittedName>
</protein>
<dbReference type="Proteomes" id="UP000494106">
    <property type="component" value="Unassembled WGS sequence"/>
</dbReference>
<evidence type="ECO:0000313" key="1">
    <source>
        <dbReference type="EMBL" id="CAB3244591.1"/>
    </source>
</evidence>
<sequence>MRRGAFPGVFHNGFKGKSGECACTGRRAISQVGLRETTPVREWNPGAPRSPPDRYARARTVNTVKSIGARYL</sequence>
<dbReference type="AlphaFoldDB" id="A0A8S1AXS3"/>
<dbReference type="EMBL" id="CADEBC010000522">
    <property type="protein sequence ID" value="CAB3244591.1"/>
    <property type="molecule type" value="Genomic_DNA"/>
</dbReference>
<gene>
    <name evidence="1" type="ORF">APLA_LOCUS10005</name>
    <name evidence="2" type="ORF">APLA_LOCUS14345</name>
</gene>
<evidence type="ECO:0000313" key="2">
    <source>
        <dbReference type="EMBL" id="CAB3253583.1"/>
    </source>
</evidence>
<comment type="caution">
    <text evidence="2">The sequence shown here is derived from an EMBL/GenBank/DDBJ whole genome shotgun (WGS) entry which is preliminary data.</text>
</comment>
<reference evidence="3 4" key="1">
    <citation type="submission" date="2020-04" db="EMBL/GenBank/DDBJ databases">
        <authorList>
            <person name="Wallbank WR R."/>
            <person name="Pardo Diaz C."/>
            <person name="Kozak K."/>
            <person name="Martin S."/>
            <person name="Jiggins C."/>
            <person name="Moest M."/>
            <person name="Warren A I."/>
            <person name="Byers J.R.P. K."/>
            <person name="Montejo-Kovacevich G."/>
            <person name="Yen C E."/>
        </authorList>
    </citation>
    <scope>NUCLEOTIDE SEQUENCE [LARGE SCALE GENOMIC DNA]</scope>
</reference>
<evidence type="ECO:0000313" key="4">
    <source>
        <dbReference type="Proteomes" id="UP000494256"/>
    </source>
</evidence>
<keyword evidence="3" id="KW-1185">Reference proteome</keyword>
<proteinExistence type="predicted"/>
<accession>A0A8S1AXS3</accession>
<dbReference type="EMBL" id="CADEBD010000393">
    <property type="protein sequence ID" value="CAB3253583.1"/>
    <property type="molecule type" value="Genomic_DNA"/>
</dbReference>
<organism evidence="2 4">
    <name type="scientific">Arctia plantaginis</name>
    <name type="common">Wood tiger moth</name>
    <name type="synonym">Phalaena plantaginis</name>
    <dbReference type="NCBI Taxonomy" id="874455"/>
    <lineage>
        <taxon>Eukaryota</taxon>
        <taxon>Metazoa</taxon>
        <taxon>Ecdysozoa</taxon>
        <taxon>Arthropoda</taxon>
        <taxon>Hexapoda</taxon>
        <taxon>Insecta</taxon>
        <taxon>Pterygota</taxon>
        <taxon>Neoptera</taxon>
        <taxon>Endopterygota</taxon>
        <taxon>Lepidoptera</taxon>
        <taxon>Glossata</taxon>
        <taxon>Ditrysia</taxon>
        <taxon>Noctuoidea</taxon>
        <taxon>Erebidae</taxon>
        <taxon>Arctiinae</taxon>
        <taxon>Arctia</taxon>
    </lineage>
</organism>
<name>A0A8S1AXS3_ARCPL</name>